<evidence type="ECO:0000313" key="3">
    <source>
        <dbReference type="Proteomes" id="UP000515908"/>
    </source>
</evidence>
<dbReference type="GO" id="GO:0016192">
    <property type="term" value="P:vesicle-mediated transport"/>
    <property type="evidence" value="ECO:0007669"/>
    <property type="project" value="InterPro"/>
</dbReference>
<dbReference type="InterPro" id="IPR027482">
    <property type="entry name" value="Sec1-like_dom2"/>
</dbReference>
<dbReference type="Pfam" id="PF00995">
    <property type="entry name" value="Sec1"/>
    <property type="match status" value="1"/>
</dbReference>
<protein>
    <submittedName>
        <fullName evidence="2">Sec1 family, putative</fullName>
    </submittedName>
</protein>
<evidence type="ECO:0000313" key="2">
    <source>
        <dbReference type="EMBL" id="CAD2217417.1"/>
    </source>
</evidence>
<keyword evidence="3" id="KW-1185">Reference proteome</keyword>
<sequence length="380" mass="43407">MLKSMEAEMNSDFLLGNSSHEKNDLLIFDRTSDLVTPLLTQLTYEGLIDETYTIESSTASFPFSLGESVASGDSIVLDNFDKVFNELRDQNITSVGSTLYQKSIWIKQSYEKRKEVQHLKELKEFLKTLPEMQEYHRLISIHTNIATELGYLIQSVDFGERIQMEHNIIQQSNNKEVFEYIENLIFRKPDISSVLRLMCLHSVINGGLRTKDYERLKESLMLTYGIPHVISTFFELEKCGLLRVEGKQTMNYSAVRKQFQTWVTNLDERKPNDISYTYSGYAPPIVRFVEKYAKNANIMAGENDLLNLLPGPREEMINPSHTVEKAKRNIFVCIIGGITSSEISALRFVESQCQSPVEITVVATELLTGKRLVNSLVPFA</sequence>
<name>A0A7G2CEJ2_9TRYP</name>
<dbReference type="SUPFAM" id="SSF56815">
    <property type="entry name" value="Sec1/munc18-like (SM) proteins"/>
    <property type="match status" value="1"/>
</dbReference>
<gene>
    <name evidence="2" type="ORF">ADEAN_000489500</name>
</gene>
<dbReference type="Proteomes" id="UP000515908">
    <property type="component" value="Chromosome 08"/>
</dbReference>
<dbReference type="OrthoDB" id="10262287at2759"/>
<organism evidence="2 3">
    <name type="scientific">Angomonas deanei</name>
    <dbReference type="NCBI Taxonomy" id="59799"/>
    <lineage>
        <taxon>Eukaryota</taxon>
        <taxon>Discoba</taxon>
        <taxon>Euglenozoa</taxon>
        <taxon>Kinetoplastea</taxon>
        <taxon>Metakinetoplastina</taxon>
        <taxon>Trypanosomatida</taxon>
        <taxon>Trypanosomatidae</taxon>
        <taxon>Strigomonadinae</taxon>
        <taxon>Angomonas</taxon>
    </lineage>
</organism>
<dbReference type="InterPro" id="IPR036045">
    <property type="entry name" value="Sec1-like_sf"/>
</dbReference>
<evidence type="ECO:0000256" key="1">
    <source>
        <dbReference type="ARBA" id="ARBA00009884"/>
    </source>
</evidence>
<dbReference type="InterPro" id="IPR043155">
    <property type="entry name" value="VPS33_dom3b"/>
</dbReference>
<dbReference type="PANTHER" id="PTHR11679">
    <property type="entry name" value="VESICLE PROTEIN SORTING-ASSOCIATED"/>
    <property type="match status" value="1"/>
</dbReference>
<reference evidence="2 3" key="1">
    <citation type="submission" date="2020-08" db="EMBL/GenBank/DDBJ databases">
        <authorList>
            <person name="Newling K."/>
            <person name="Davey J."/>
            <person name="Forrester S."/>
        </authorList>
    </citation>
    <scope>NUCLEOTIDE SEQUENCE [LARGE SCALE GENOMIC DNA]</scope>
    <source>
        <strain evidence="3">Crithidia deanei Carvalho (ATCC PRA-265)</strain>
    </source>
</reference>
<accession>A0A7G2CEJ2</accession>
<dbReference type="Gene3D" id="3.40.50.1910">
    <property type="match status" value="1"/>
</dbReference>
<proteinExistence type="inferred from homology"/>
<dbReference type="Gene3D" id="1.25.40.850">
    <property type="match status" value="1"/>
</dbReference>
<dbReference type="InterPro" id="IPR001619">
    <property type="entry name" value="Sec1-like"/>
</dbReference>
<dbReference type="EMBL" id="LR877152">
    <property type="protein sequence ID" value="CAD2217417.1"/>
    <property type="molecule type" value="Genomic_DNA"/>
</dbReference>
<dbReference type="InterPro" id="IPR043127">
    <property type="entry name" value="Sec-1-like_dom3a"/>
</dbReference>
<comment type="similarity">
    <text evidence="1">Belongs to the STXBP/unc-18/SEC1 family.</text>
</comment>
<dbReference type="Gene3D" id="3.90.830.10">
    <property type="entry name" value="Syntaxin Binding Protein 1, Chain A, domain 2"/>
    <property type="match status" value="1"/>
</dbReference>
<dbReference type="AlphaFoldDB" id="A0A7G2CEJ2"/>
<dbReference type="VEuPathDB" id="TriTrypDB:ADEAN_000489500"/>